<organism evidence="4">
    <name type="scientific">Fervidicoccus fontis</name>
    <dbReference type="NCBI Taxonomy" id="683846"/>
    <lineage>
        <taxon>Archaea</taxon>
        <taxon>Thermoproteota</taxon>
        <taxon>Thermoprotei</taxon>
        <taxon>Fervidicoccales</taxon>
        <taxon>Fervidicoccaceae</taxon>
        <taxon>Fervidicoccus</taxon>
    </lineage>
</organism>
<dbReference type="InterPro" id="IPR003439">
    <property type="entry name" value="ABC_transporter-like_ATP-bd"/>
</dbReference>
<evidence type="ECO:0000256" key="1">
    <source>
        <dbReference type="ARBA" id="ARBA00022741"/>
    </source>
</evidence>
<keyword evidence="2 4" id="KW-0067">ATP-binding</keyword>
<evidence type="ECO:0000313" key="4">
    <source>
        <dbReference type="EMBL" id="HGZ60832.1"/>
    </source>
</evidence>
<protein>
    <submittedName>
        <fullName evidence="4">ABC transporter ATP-binding protein</fullName>
    </submittedName>
</protein>
<dbReference type="GO" id="GO:0016887">
    <property type="term" value="F:ATP hydrolysis activity"/>
    <property type="evidence" value="ECO:0007669"/>
    <property type="project" value="InterPro"/>
</dbReference>
<dbReference type="PANTHER" id="PTHR43613">
    <property type="entry name" value="ABC TRANSPORTER, ATP-BINDING PROTEIN"/>
    <property type="match status" value="1"/>
</dbReference>
<dbReference type="CDD" id="cd03230">
    <property type="entry name" value="ABC_DR_subfamily_A"/>
    <property type="match status" value="1"/>
</dbReference>
<dbReference type="EMBL" id="DTLS01000184">
    <property type="protein sequence ID" value="HGZ60832.1"/>
    <property type="molecule type" value="Genomic_DNA"/>
</dbReference>
<dbReference type="Gene3D" id="3.40.50.300">
    <property type="entry name" value="P-loop containing nucleotide triphosphate hydrolases"/>
    <property type="match status" value="1"/>
</dbReference>
<sequence>MSTTTALKFEEVKKSFSGRVAVNGITLEVRVGEIVALLGPNGSGKTTSLRMAVGLMKPDSGRVTVFGEPAGSEKAKRSVGYLPEDAGLYDRLTGWENLLFYAMVLFGINKKARETAELGAKLSGLGKDIHRPAGVMSKGMKRRVALARTLMIGAPLLLLDEPTSGLDVFSAVEVRNTVKEYSVRTGAAVVISSHNMLEVERLCDRVVLMHHGKIVEQGRPREIIEKYGAGDLEEAFVEIIKRR</sequence>
<dbReference type="InterPro" id="IPR027417">
    <property type="entry name" value="P-loop_NTPase"/>
</dbReference>
<accession>A0A7J3SNF7</accession>
<dbReference type="InterPro" id="IPR017871">
    <property type="entry name" value="ABC_transporter-like_CS"/>
</dbReference>
<proteinExistence type="predicted"/>
<evidence type="ECO:0000259" key="3">
    <source>
        <dbReference type="PROSITE" id="PS50893"/>
    </source>
</evidence>
<dbReference type="SUPFAM" id="SSF52540">
    <property type="entry name" value="P-loop containing nucleoside triphosphate hydrolases"/>
    <property type="match status" value="1"/>
</dbReference>
<evidence type="ECO:0000256" key="2">
    <source>
        <dbReference type="ARBA" id="ARBA00022840"/>
    </source>
</evidence>
<dbReference type="PROSITE" id="PS00211">
    <property type="entry name" value="ABC_TRANSPORTER_1"/>
    <property type="match status" value="1"/>
</dbReference>
<dbReference type="Pfam" id="PF00005">
    <property type="entry name" value="ABC_tran"/>
    <property type="match status" value="1"/>
</dbReference>
<dbReference type="PANTHER" id="PTHR43613:SF1">
    <property type="entry name" value="ABC TRANSPORTER, ATP-BINDING PROTEIN"/>
    <property type="match status" value="1"/>
</dbReference>
<name>A0A7J3SNF7_9CREN</name>
<reference evidence="4" key="1">
    <citation type="journal article" date="2020" name="mSystems">
        <title>Genome- and Community-Level Interaction Insights into Carbon Utilization and Element Cycling Functions of Hydrothermarchaeota in Hydrothermal Sediment.</title>
        <authorList>
            <person name="Zhou Z."/>
            <person name="Liu Y."/>
            <person name="Xu W."/>
            <person name="Pan J."/>
            <person name="Luo Z.H."/>
            <person name="Li M."/>
        </authorList>
    </citation>
    <scope>NUCLEOTIDE SEQUENCE [LARGE SCALE GENOMIC DNA]</scope>
    <source>
        <strain evidence="4">SpSt-885</strain>
    </source>
</reference>
<dbReference type="SMART" id="SM00382">
    <property type="entry name" value="AAA"/>
    <property type="match status" value="1"/>
</dbReference>
<dbReference type="GO" id="GO:0005524">
    <property type="term" value="F:ATP binding"/>
    <property type="evidence" value="ECO:0007669"/>
    <property type="project" value="UniProtKB-KW"/>
</dbReference>
<gene>
    <name evidence="4" type="ORF">ENW83_06530</name>
</gene>
<keyword evidence="1" id="KW-0547">Nucleotide-binding</keyword>
<comment type="caution">
    <text evidence="4">The sequence shown here is derived from an EMBL/GenBank/DDBJ whole genome shotgun (WGS) entry which is preliminary data.</text>
</comment>
<dbReference type="PROSITE" id="PS50893">
    <property type="entry name" value="ABC_TRANSPORTER_2"/>
    <property type="match status" value="1"/>
</dbReference>
<feature type="domain" description="ABC transporter" evidence="3">
    <location>
        <begin position="7"/>
        <end position="236"/>
    </location>
</feature>
<dbReference type="AlphaFoldDB" id="A0A7J3SNF7"/>
<dbReference type="InterPro" id="IPR003593">
    <property type="entry name" value="AAA+_ATPase"/>
</dbReference>